<feature type="transmembrane region" description="Helical" evidence="1">
    <location>
        <begin position="94"/>
        <end position="118"/>
    </location>
</feature>
<evidence type="ECO:0008006" key="4">
    <source>
        <dbReference type="Google" id="ProtNLM"/>
    </source>
</evidence>
<dbReference type="Proteomes" id="UP001235720">
    <property type="component" value="Unassembled WGS sequence"/>
</dbReference>
<keyword evidence="1" id="KW-0472">Membrane</keyword>
<dbReference type="RefSeq" id="WP_289469160.1">
    <property type="nucleotide sequence ID" value="NZ_JAUCMM010000001.1"/>
</dbReference>
<keyword evidence="1" id="KW-0812">Transmembrane</keyword>
<feature type="transmembrane region" description="Helical" evidence="1">
    <location>
        <begin position="124"/>
        <end position="145"/>
    </location>
</feature>
<organism evidence="2 3">
    <name type="scientific">Curtobacterium subtropicum</name>
    <dbReference type="NCBI Taxonomy" id="3055138"/>
    <lineage>
        <taxon>Bacteria</taxon>
        <taxon>Bacillati</taxon>
        <taxon>Actinomycetota</taxon>
        <taxon>Actinomycetes</taxon>
        <taxon>Micrococcales</taxon>
        <taxon>Microbacteriaceae</taxon>
        <taxon>Curtobacterium</taxon>
    </lineage>
</organism>
<accession>A0ABT7TCZ2</accession>
<dbReference type="EMBL" id="JAUCMM010000001">
    <property type="protein sequence ID" value="MDM7887438.1"/>
    <property type="molecule type" value="Genomic_DNA"/>
</dbReference>
<gene>
    <name evidence="2" type="ORF">QUG98_03125</name>
</gene>
<reference evidence="2 3" key="1">
    <citation type="submission" date="2023-06" db="EMBL/GenBank/DDBJ databases">
        <authorList>
            <person name="Feng G."/>
            <person name="Li J."/>
            <person name="Zhu H."/>
        </authorList>
    </citation>
    <scope>NUCLEOTIDE SEQUENCE [LARGE SCALE GENOMIC DNA]</scope>
    <source>
        <strain evidence="2 3">RHCJP20</strain>
    </source>
</reference>
<comment type="caution">
    <text evidence="2">The sequence shown here is derived from an EMBL/GenBank/DDBJ whole genome shotgun (WGS) entry which is preliminary data.</text>
</comment>
<feature type="transmembrane region" description="Helical" evidence="1">
    <location>
        <begin position="196"/>
        <end position="216"/>
    </location>
</feature>
<evidence type="ECO:0000313" key="3">
    <source>
        <dbReference type="Proteomes" id="UP001235720"/>
    </source>
</evidence>
<proteinExistence type="predicted"/>
<evidence type="ECO:0000256" key="1">
    <source>
        <dbReference type="SAM" id="Phobius"/>
    </source>
</evidence>
<protein>
    <recommendedName>
        <fullName evidence="4">Membrane protein involved in the export of O-antigen and teichoic acid</fullName>
    </recommendedName>
</protein>
<feature type="transmembrane region" description="Helical" evidence="1">
    <location>
        <begin position="41"/>
        <end position="62"/>
    </location>
</feature>
<feature type="transmembrane region" description="Helical" evidence="1">
    <location>
        <begin position="236"/>
        <end position="255"/>
    </location>
</feature>
<name>A0ABT7TCZ2_9MICO</name>
<feature type="transmembrane region" description="Helical" evidence="1">
    <location>
        <begin position="166"/>
        <end position="184"/>
    </location>
</feature>
<feature type="transmembrane region" description="Helical" evidence="1">
    <location>
        <begin position="267"/>
        <end position="291"/>
    </location>
</feature>
<evidence type="ECO:0000313" key="2">
    <source>
        <dbReference type="EMBL" id="MDM7887438.1"/>
    </source>
</evidence>
<keyword evidence="3" id="KW-1185">Reference proteome</keyword>
<keyword evidence="1" id="KW-1133">Transmembrane helix</keyword>
<sequence>MVTSIGVIAAACARAFAMDGRIVAGTRLNLRVDEALSSSAVLLTSMAFALLATVASAVWLTLGQTDASLLPTAVAGLIVLADGPHYLLTLRKRFAAAIVGALPYAVGAIAVALSAVFGLGADVLLLWMTSLAVSLGVSWCTIGTMPQTTRAVPGVLGTSVRISAEALYSALGSQLGILIIYLVASPTATAGIRLAYSIIFAPVFSIIQALTPLLLVKMSELDAAGATAQVRLAGKWLAGGLAGVVLSGLVGWWVSATGVAGAAYDHIGPFLVPIGAALLGNLVLDTALLVLRFRAEPKTPHRIRLMIVSGDIAVQLALTLWFGLPGLITALTAMAVVKLVAALLTWRAVQEPPHPDRAVTA</sequence>